<dbReference type="InterPro" id="IPR015797">
    <property type="entry name" value="NUDIX_hydrolase-like_dom_sf"/>
</dbReference>
<dbReference type="AlphaFoldDB" id="A0A7G5IEC9"/>
<dbReference type="InterPro" id="IPR020476">
    <property type="entry name" value="Nudix_hydrolase"/>
</dbReference>
<organism evidence="6 7">
    <name type="scientific">Sandaracinobacteroides saxicola</name>
    <dbReference type="NCBI Taxonomy" id="2759707"/>
    <lineage>
        <taxon>Bacteria</taxon>
        <taxon>Pseudomonadati</taxon>
        <taxon>Pseudomonadota</taxon>
        <taxon>Alphaproteobacteria</taxon>
        <taxon>Sphingomonadales</taxon>
        <taxon>Sphingosinicellaceae</taxon>
        <taxon>Sandaracinobacteroides</taxon>
    </lineage>
</organism>
<dbReference type="GO" id="GO:0019693">
    <property type="term" value="P:ribose phosphate metabolic process"/>
    <property type="evidence" value="ECO:0007669"/>
    <property type="project" value="TreeGrafter"/>
</dbReference>
<dbReference type="GO" id="GO:0008893">
    <property type="term" value="F:guanosine-3',5'-bis(diphosphate) 3'-diphosphatase activity"/>
    <property type="evidence" value="ECO:0007669"/>
    <property type="project" value="TreeGrafter"/>
</dbReference>
<dbReference type="PROSITE" id="PS51462">
    <property type="entry name" value="NUDIX"/>
    <property type="match status" value="1"/>
</dbReference>
<evidence type="ECO:0000256" key="3">
    <source>
        <dbReference type="ARBA" id="ARBA00022801"/>
    </source>
</evidence>
<protein>
    <recommendedName>
        <fullName evidence="4">RNA pyrophosphohydrolase</fullName>
        <ecNumber evidence="4">3.6.1.-</ecNumber>
    </recommendedName>
    <alternativeName>
        <fullName evidence="4">(Di)nucleoside polyphosphate hydrolase</fullName>
    </alternativeName>
</protein>
<keyword evidence="7" id="KW-1185">Reference proteome</keyword>
<dbReference type="Proteomes" id="UP000515292">
    <property type="component" value="Chromosome"/>
</dbReference>
<accession>A0A7G5IEC9</accession>
<comment type="similarity">
    <text evidence="4">Belongs to the Nudix hydrolase family. RppH subfamily.</text>
</comment>
<dbReference type="InterPro" id="IPR020084">
    <property type="entry name" value="NUDIX_hydrolase_CS"/>
</dbReference>
<evidence type="ECO:0000256" key="2">
    <source>
        <dbReference type="ARBA" id="ARBA00001946"/>
    </source>
</evidence>
<dbReference type="EC" id="3.6.1.-" evidence="4"/>
<dbReference type="InterPro" id="IPR000086">
    <property type="entry name" value="NUDIX_hydrolase_dom"/>
</dbReference>
<dbReference type="PANTHER" id="PTHR11839:SF22">
    <property type="entry name" value="NUDIX HYDROLASE 26, CHLOROPLASTIC"/>
    <property type="match status" value="1"/>
</dbReference>
<dbReference type="PRINTS" id="PR00502">
    <property type="entry name" value="NUDIXFAMILY"/>
</dbReference>
<name>A0A7G5IEC9_9SPHN</name>
<dbReference type="Gene3D" id="3.90.79.10">
    <property type="entry name" value="Nucleoside Triphosphate Pyrophosphohydrolase"/>
    <property type="match status" value="1"/>
</dbReference>
<comment type="cofactor">
    <cofactor evidence="1">
        <name>Mn(2+)</name>
        <dbReference type="ChEBI" id="CHEBI:29035"/>
    </cofactor>
</comment>
<dbReference type="EMBL" id="CP059851">
    <property type="protein sequence ID" value="QMW21721.1"/>
    <property type="molecule type" value="Genomic_DNA"/>
</dbReference>
<dbReference type="PROSITE" id="PS00893">
    <property type="entry name" value="NUDIX_BOX"/>
    <property type="match status" value="1"/>
</dbReference>
<comment type="cofactor">
    <cofactor evidence="2">
        <name>Mg(2+)</name>
        <dbReference type="ChEBI" id="CHEBI:18420"/>
    </cofactor>
</comment>
<dbReference type="SUPFAM" id="SSF55811">
    <property type="entry name" value="Nudix"/>
    <property type="match status" value="1"/>
</dbReference>
<dbReference type="GO" id="GO:0034432">
    <property type="term" value="F:bis(5'-adenosyl)-pentaphosphatase activity"/>
    <property type="evidence" value="ECO:0007669"/>
    <property type="project" value="TreeGrafter"/>
</dbReference>
<evidence type="ECO:0000256" key="4">
    <source>
        <dbReference type="HAMAP-Rule" id="MF_00298"/>
    </source>
</evidence>
<dbReference type="InterPro" id="IPR022927">
    <property type="entry name" value="RppH"/>
</dbReference>
<dbReference type="KEGG" id="sand:H3309_09900"/>
<dbReference type="PANTHER" id="PTHR11839">
    <property type="entry name" value="UDP/ADP-SUGAR PYROPHOSPHATASE"/>
    <property type="match status" value="1"/>
</dbReference>
<evidence type="ECO:0000313" key="6">
    <source>
        <dbReference type="EMBL" id="QMW21721.1"/>
    </source>
</evidence>
<reference evidence="6 7" key="1">
    <citation type="submission" date="2020-07" db="EMBL/GenBank/DDBJ databases">
        <title>Complete genome sequence for Sandaracinobacter sp. M6.</title>
        <authorList>
            <person name="Tang Y."/>
            <person name="Liu Q."/>
            <person name="Guo Z."/>
            <person name="Lei P."/>
            <person name="Huang B."/>
        </authorList>
    </citation>
    <scope>NUCLEOTIDE SEQUENCE [LARGE SCALE GENOMIC DNA]</scope>
    <source>
        <strain evidence="6 7">M6</strain>
    </source>
</reference>
<dbReference type="NCBIfam" id="NF001938">
    <property type="entry name" value="PRK00714.1-5"/>
    <property type="match status" value="1"/>
</dbReference>
<dbReference type="HAMAP" id="MF_00298">
    <property type="entry name" value="Nudix_RppH"/>
    <property type="match status" value="1"/>
</dbReference>
<evidence type="ECO:0000259" key="5">
    <source>
        <dbReference type="PROSITE" id="PS51462"/>
    </source>
</evidence>
<dbReference type="Pfam" id="PF00293">
    <property type="entry name" value="NUDIX"/>
    <property type="match status" value="1"/>
</dbReference>
<comment type="cofactor">
    <cofactor evidence="4">
        <name>a divalent metal cation</name>
        <dbReference type="ChEBI" id="CHEBI:60240"/>
    </cofactor>
</comment>
<evidence type="ECO:0000313" key="7">
    <source>
        <dbReference type="Proteomes" id="UP000515292"/>
    </source>
</evidence>
<dbReference type="NCBIfam" id="NF001937">
    <property type="entry name" value="PRK00714.1-4"/>
    <property type="match status" value="1"/>
</dbReference>
<gene>
    <name evidence="4" type="primary">rppH</name>
    <name evidence="4" type="synonym">nudH</name>
    <name evidence="6" type="ORF">H3309_09900</name>
</gene>
<feature type="short sequence motif" description="Nudix box" evidence="4">
    <location>
        <begin position="49"/>
        <end position="70"/>
    </location>
</feature>
<comment type="function">
    <text evidence="4">Accelerates the degradation of transcripts by removing pyrophosphate from the 5'-end of triphosphorylated RNA, leading to a more labile monophosphorylated state that can stimulate subsequent ribonuclease cleavage.</text>
</comment>
<evidence type="ECO:0000256" key="1">
    <source>
        <dbReference type="ARBA" id="ARBA00001936"/>
    </source>
</evidence>
<keyword evidence="3 4" id="KW-0378">Hydrolase</keyword>
<proteinExistence type="inferred from homology"/>
<sequence>MSDAYRPGADVDASAYRPGVGIMLVNGEGKIFVGQRFDSVVEAWQMPQGGIDPGEDPWTAARRELEEETGVTPAHVEKIAETAGWLSYDLPPELRAVLWKGRYIGQRQKWFACRFTGTDADIDIATTHPEFKAWRWADPDTLPDLIVTFKQDLYRALIAELGPHLTRPTRAPTP</sequence>
<feature type="domain" description="Nudix hydrolase" evidence="5">
    <location>
        <begin position="15"/>
        <end position="159"/>
    </location>
</feature>
<dbReference type="CDD" id="cd03671">
    <property type="entry name" value="NUDIX_Ap4A_hydrolase_plant_like"/>
    <property type="match status" value="1"/>
</dbReference>
<dbReference type="GO" id="GO:0006753">
    <property type="term" value="P:nucleoside phosphate metabolic process"/>
    <property type="evidence" value="ECO:0007669"/>
    <property type="project" value="TreeGrafter"/>
</dbReference>